<dbReference type="PANTHER" id="PTHR35848">
    <property type="entry name" value="OXALATE-BINDING PROTEIN"/>
    <property type="match status" value="1"/>
</dbReference>
<dbReference type="PANTHER" id="PTHR35848:SF6">
    <property type="entry name" value="CUPIN TYPE-2 DOMAIN-CONTAINING PROTEIN"/>
    <property type="match status" value="1"/>
</dbReference>
<dbReference type="EMBL" id="PNIE01000081">
    <property type="protein sequence ID" value="PMP61462.1"/>
    <property type="molecule type" value="Genomic_DNA"/>
</dbReference>
<dbReference type="Gene3D" id="2.60.120.10">
    <property type="entry name" value="Jelly Rolls"/>
    <property type="match status" value="1"/>
</dbReference>
<dbReference type="InterPro" id="IPR051610">
    <property type="entry name" value="GPI/OXD"/>
</dbReference>
<organism evidence="3 4">
    <name type="scientific">Caldimicrobium thiodismutans</name>
    <dbReference type="NCBI Taxonomy" id="1653476"/>
    <lineage>
        <taxon>Bacteria</taxon>
        <taxon>Pseudomonadati</taxon>
        <taxon>Thermodesulfobacteriota</taxon>
        <taxon>Thermodesulfobacteria</taxon>
        <taxon>Thermodesulfobacteriales</taxon>
        <taxon>Thermodesulfobacteriaceae</taxon>
        <taxon>Caldimicrobium</taxon>
    </lineage>
</organism>
<feature type="domain" description="Cupin type-2" evidence="2">
    <location>
        <begin position="37"/>
        <end position="105"/>
    </location>
</feature>
<evidence type="ECO:0000256" key="1">
    <source>
        <dbReference type="ARBA" id="ARBA00022723"/>
    </source>
</evidence>
<name>A0A2N7PII5_9BACT</name>
<dbReference type="Proteomes" id="UP000235731">
    <property type="component" value="Unassembled WGS sequence"/>
</dbReference>
<comment type="caution">
    <text evidence="3">The sequence shown here is derived from an EMBL/GenBank/DDBJ whole genome shotgun (WGS) entry which is preliminary data.</text>
</comment>
<dbReference type="AlphaFoldDB" id="A0A2N7PII5"/>
<proteinExistence type="predicted"/>
<gene>
    <name evidence="3" type="ORF">C0197_05565</name>
</gene>
<dbReference type="Pfam" id="PF07883">
    <property type="entry name" value="Cupin_2"/>
    <property type="match status" value="1"/>
</dbReference>
<dbReference type="GO" id="GO:0046872">
    <property type="term" value="F:metal ion binding"/>
    <property type="evidence" value="ECO:0007669"/>
    <property type="project" value="UniProtKB-KW"/>
</dbReference>
<evidence type="ECO:0000313" key="4">
    <source>
        <dbReference type="Proteomes" id="UP000235731"/>
    </source>
</evidence>
<accession>A0A2N7PII5</accession>
<evidence type="ECO:0000313" key="3">
    <source>
        <dbReference type="EMBL" id="PMP61462.1"/>
    </source>
</evidence>
<reference evidence="3 4" key="1">
    <citation type="submission" date="2018-01" db="EMBL/GenBank/DDBJ databases">
        <title>Metagenomic assembled genomes from two thermal pools in the Uzon Caldera, Kamchatka, Russia.</title>
        <authorList>
            <person name="Wilkins L."/>
            <person name="Ettinger C."/>
        </authorList>
    </citation>
    <scope>NUCLEOTIDE SEQUENCE [LARGE SCALE GENOMIC DNA]</scope>
    <source>
        <strain evidence="3">ZAV-15</strain>
    </source>
</reference>
<dbReference type="InterPro" id="IPR011051">
    <property type="entry name" value="RmlC_Cupin_sf"/>
</dbReference>
<evidence type="ECO:0000259" key="2">
    <source>
        <dbReference type="Pfam" id="PF07883"/>
    </source>
</evidence>
<dbReference type="InterPro" id="IPR014710">
    <property type="entry name" value="RmlC-like_jellyroll"/>
</dbReference>
<sequence>MLINLSEIEKRPHPKFEGVKIGFITTKENTPELSITLLEIEPGIEIPTHTHEKEVDTILVLNGEGELYFEGKWLPLKKGDVIVIKQGKVHGVKNKGNIPLICYIVHAPALW</sequence>
<keyword evidence="1" id="KW-0479">Metal-binding</keyword>
<dbReference type="InterPro" id="IPR013096">
    <property type="entry name" value="Cupin_2"/>
</dbReference>
<protein>
    <submittedName>
        <fullName evidence="3">Cupin</fullName>
    </submittedName>
</protein>
<dbReference type="SUPFAM" id="SSF51182">
    <property type="entry name" value="RmlC-like cupins"/>
    <property type="match status" value="1"/>
</dbReference>